<evidence type="ECO:0000313" key="4">
    <source>
        <dbReference type="Proteomes" id="UP000680158"/>
    </source>
</evidence>
<dbReference type="Pfam" id="PF00753">
    <property type="entry name" value="Lactamase_B"/>
    <property type="match status" value="1"/>
</dbReference>
<organism evidence="3 4">
    <name type="scientific">Undibacterium baiyunense</name>
    <dbReference type="NCBI Taxonomy" id="2828731"/>
    <lineage>
        <taxon>Bacteria</taxon>
        <taxon>Pseudomonadati</taxon>
        <taxon>Pseudomonadota</taxon>
        <taxon>Betaproteobacteria</taxon>
        <taxon>Burkholderiales</taxon>
        <taxon>Oxalobacteraceae</taxon>
        <taxon>Undibacterium</taxon>
    </lineage>
</organism>
<dbReference type="InterPro" id="IPR036866">
    <property type="entry name" value="RibonucZ/Hydroxyglut_hydro"/>
</dbReference>
<dbReference type="AlphaFoldDB" id="A0A941I2E1"/>
<keyword evidence="1" id="KW-0732">Signal</keyword>
<dbReference type="InterPro" id="IPR001279">
    <property type="entry name" value="Metallo-B-lactamas"/>
</dbReference>
<dbReference type="NCBIfam" id="NF033105">
    <property type="entry name" value="bla_subclass_B3"/>
    <property type="match status" value="1"/>
</dbReference>
<feature type="domain" description="Metallo-beta-lactamase" evidence="2">
    <location>
        <begin position="71"/>
        <end position="261"/>
    </location>
</feature>
<dbReference type="PANTHER" id="PTHR42951:SF17">
    <property type="entry name" value="METALLO-BETA-LACTAMASE DOMAIN-CONTAINING PROTEIN"/>
    <property type="match status" value="1"/>
</dbReference>
<dbReference type="InterPro" id="IPR050855">
    <property type="entry name" value="NDM-1-like"/>
</dbReference>
<evidence type="ECO:0000259" key="2">
    <source>
        <dbReference type="SMART" id="SM00849"/>
    </source>
</evidence>
<feature type="signal peptide" evidence="1">
    <location>
        <begin position="1"/>
        <end position="25"/>
    </location>
</feature>
<accession>A0A941I2E1</accession>
<keyword evidence="4" id="KW-1185">Reference proteome</keyword>
<dbReference type="Gene3D" id="3.60.15.10">
    <property type="entry name" value="Ribonuclease Z/Hydroxyacylglutathione hydrolase-like"/>
    <property type="match status" value="1"/>
</dbReference>
<dbReference type="Proteomes" id="UP000680158">
    <property type="component" value="Unassembled WGS sequence"/>
</dbReference>
<evidence type="ECO:0000256" key="1">
    <source>
        <dbReference type="SAM" id="SignalP"/>
    </source>
</evidence>
<dbReference type="SUPFAM" id="SSF56281">
    <property type="entry name" value="Metallo-hydrolase/oxidoreductase"/>
    <property type="match status" value="1"/>
</dbReference>
<reference evidence="3 4" key="1">
    <citation type="submission" date="2021-04" db="EMBL/GenBank/DDBJ databases">
        <title>novel species isolated from subtropical streams in China.</title>
        <authorList>
            <person name="Lu H."/>
        </authorList>
    </citation>
    <scope>NUCLEOTIDE SEQUENCE [LARGE SCALE GENOMIC DNA]</scope>
    <source>
        <strain evidence="3 4">BYS107W</strain>
    </source>
</reference>
<gene>
    <name evidence="3" type="primary">bla</name>
    <name evidence="3" type="ORF">KDM92_06505</name>
</gene>
<evidence type="ECO:0000313" key="3">
    <source>
        <dbReference type="EMBL" id="MBR7746227.1"/>
    </source>
</evidence>
<comment type="caution">
    <text evidence="3">The sequence shown here is derived from an EMBL/GenBank/DDBJ whole genome shotgun (WGS) entry which is preliminary data.</text>
</comment>
<dbReference type="RefSeq" id="WP_212683584.1">
    <property type="nucleotide sequence ID" value="NZ_JAGSPM010000003.1"/>
</dbReference>
<sequence>MNFQIRPLLLITSITILSLTQTANANRIGIKMPSEPKLISAPTACKSLDDWNEPTHARRIYGNTWYVGTCGISVVLIATPNGHVLIDSAPQKASEAVRQNILSLGVKLSDIKTILITHEHHDHMGGLASMQAATEAKVLSRSNIVDVLKSGKNDRRDPQFDELSGFDPVANVHAFEDAGTIAIGDKKIQHLPMAGHAPGGSGWTWQECEKSVCKNLVFADSLGSISDATYRYSAPDSLANALRESSQRVAKTACDILITGHGTASDLLARLDGAKPLADTQACVNYAQTGMLRLEERLKKEMVK</sequence>
<protein>
    <submittedName>
        <fullName evidence="3">Subclass B3 metallo-beta-lactamase</fullName>
    </submittedName>
</protein>
<proteinExistence type="predicted"/>
<dbReference type="EMBL" id="JAGSPM010000003">
    <property type="protein sequence ID" value="MBR7746227.1"/>
    <property type="molecule type" value="Genomic_DNA"/>
</dbReference>
<name>A0A941I2E1_9BURK</name>
<dbReference type="PANTHER" id="PTHR42951">
    <property type="entry name" value="METALLO-BETA-LACTAMASE DOMAIN-CONTAINING"/>
    <property type="match status" value="1"/>
</dbReference>
<dbReference type="SMART" id="SM00849">
    <property type="entry name" value="Lactamase_B"/>
    <property type="match status" value="1"/>
</dbReference>
<feature type="chain" id="PRO_5036912062" evidence="1">
    <location>
        <begin position="26"/>
        <end position="304"/>
    </location>
</feature>